<protein>
    <submittedName>
        <fullName evidence="4">ATP-grasp domain-containing protein</fullName>
    </submittedName>
</protein>
<reference evidence="4 5" key="1">
    <citation type="submission" date="2021-03" db="EMBL/GenBank/DDBJ databases">
        <authorList>
            <person name="Kim M.K."/>
        </authorList>
    </citation>
    <scope>NUCLEOTIDE SEQUENCE [LARGE SCALE GENOMIC DNA]</scope>
    <source>
        <strain evidence="4 5">BT442</strain>
    </source>
</reference>
<keyword evidence="2" id="KW-0067">ATP-binding</keyword>
<proteinExistence type="inferred from homology"/>
<dbReference type="SUPFAM" id="SSF51735">
    <property type="entry name" value="NAD(P)-binding Rossmann-fold domains"/>
    <property type="match status" value="1"/>
</dbReference>
<feature type="domain" description="ATP-grasp" evidence="3">
    <location>
        <begin position="444"/>
        <end position="615"/>
    </location>
</feature>
<comment type="caution">
    <text evidence="4">The sequence shown here is derived from an EMBL/GenBank/DDBJ whole genome shotgun (WGS) entry which is preliminary data.</text>
</comment>
<dbReference type="Gene3D" id="3.30.1490.20">
    <property type="entry name" value="ATP-grasp fold, A domain"/>
    <property type="match status" value="1"/>
</dbReference>
<dbReference type="Proteomes" id="UP000664369">
    <property type="component" value="Unassembled WGS sequence"/>
</dbReference>
<evidence type="ECO:0000313" key="5">
    <source>
        <dbReference type="Proteomes" id="UP000664369"/>
    </source>
</evidence>
<dbReference type="InterPro" id="IPR013815">
    <property type="entry name" value="ATP_grasp_subdomain_1"/>
</dbReference>
<dbReference type="InterPro" id="IPR011761">
    <property type="entry name" value="ATP-grasp"/>
</dbReference>
<organism evidence="4 5">
    <name type="scientific">Hymenobacter negativus</name>
    <dbReference type="NCBI Taxonomy" id="2795026"/>
    <lineage>
        <taxon>Bacteria</taxon>
        <taxon>Pseudomonadati</taxon>
        <taxon>Bacteroidota</taxon>
        <taxon>Cytophagia</taxon>
        <taxon>Cytophagales</taxon>
        <taxon>Hymenobacteraceae</taxon>
        <taxon>Hymenobacter</taxon>
    </lineage>
</organism>
<accession>A0ABS3QCZ9</accession>
<evidence type="ECO:0000259" key="3">
    <source>
        <dbReference type="PROSITE" id="PS50975"/>
    </source>
</evidence>
<name>A0ABS3QCZ9_9BACT</name>
<sequence>MELPFKRIFISGGAGVIGQEMTRRLAALNADIQVLVGDLKPQPADFPTQFQYRQGDLNFLTETEIGAFAPDLFIHLAATFERSTETYGFWEENFRHNVQLSHHLMTVQKDLPSLRRVVFASSYLIYDPALYNFAAVPAQPRSLGETDPILPRNLTGMAKLAHEIELRFLDTFRAQQFSTVAPRIYRGYGRNGRDITSRWVRMLLAGEEITVYGAESFFDYLYAADTAEGLLHLAAAETVTGIVNLGTGRARRVSDVVDVLRQNFPGMRANYVASDIPFEASQADMTLWSSQIDWLPPTTLEVAIPEIIAYERARQATTAATEAKAAGHVLISSVSAKVPLAEAVKHAAKRISPGSKVIGGDLNPQALAFYYTDEQWITPLTNDDNLPEIIAHCQAQGITRIIPTRDGELAFWARHRTALADAGIAVLVSEPTAVQRCLDKLEFSTFGQQNGLPVIPTSLNIETLVNHQTEAFVVKERYGAGSLSLGLNLPYAAAVAHAQTLEEPIFQPFLQGQEISVDGYVSRTGKVHGLVARTRDVIVRGESQVTTTFHDPALLARLTPIVEQLGLYGPFVLQALLTPDGGLHLIECNCRFGGASTLGIAAGVDSFFWFLQEAAGADLNLFPFQPAPGPLRQVRAAADVVMPAL</sequence>
<dbReference type="PANTHER" id="PTHR43000">
    <property type="entry name" value="DTDP-D-GLUCOSE 4,6-DEHYDRATASE-RELATED"/>
    <property type="match status" value="1"/>
</dbReference>
<dbReference type="InterPro" id="IPR001509">
    <property type="entry name" value="Epimerase_deHydtase"/>
</dbReference>
<keyword evidence="5" id="KW-1185">Reference proteome</keyword>
<dbReference type="Gene3D" id="3.40.50.20">
    <property type="match status" value="1"/>
</dbReference>
<evidence type="ECO:0000256" key="2">
    <source>
        <dbReference type="PROSITE-ProRule" id="PRU00409"/>
    </source>
</evidence>
<evidence type="ECO:0000256" key="1">
    <source>
        <dbReference type="ARBA" id="ARBA00007637"/>
    </source>
</evidence>
<dbReference type="InterPro" id="IPR036291">
    <property type="entry name" value="NAD(P)-bd_dom_sf"/>
</dbReference>
<evidence type="ECO:0000313" key="4">
    <source>
        <dbReference type="EMBL" id="MBO2009104.1"/>
    </source>
</evidence>
<dbReference type="Pfam" id="PF01370">
    <property type="entry name" value="Epimerase"/>
    <property type="match status" value="1"/>
</dbReference>
<gene>
    <name evidence="4" type="ORF">J4E00_08570</name>
</gene>
<dbReference type="Pfam" id="PF21360">
    <property type="entry name" value="PylC-like_N"/>
    <property type="match status" value="1"/>
</dbReference>
<keyword evidence="2" id="KW-0547">Nucleotide-binding</keyword>
<dbReference type="Gene3D" id="3.30.470.20">
    <property type="entry name" value="ATP-grasp fold, B domain"/>
    <property type="match status" value="1"/>
</dbReference>
<dbReference type="EMBL" id="JAGETZ010000003">
    <property type="protein sequence ID" value="MBO2009104.1"/>
    <property type="molecule type" value="Genomic_DNA"/>
</dbReference>
<dbReference type="SUPFAM" id="SSF56059">
    <property type="entry name" value="Glutathione synthetase ATP-binding domain-like"/>
    <property type="match status" value="1"/>
</dbReference>
<dbReference type="Pfam" id="PF15632">
    <property type="entry name" value="ATPgrasp_Ter"/>
    <property type="match status" value="1"/>
</dbReference>
<comment type="similarity">
    <text evidence="1">Belongs to the NAD(P)-dependent epimerase/dehydratase family.</text>
</comment>
<dbReference type="Gene3D" id="3.40.50.720">
    <property type="entry name" value="NAD(P)-binding Rossmann-like Domain"/>
    <property type="match status" value="1"/>
</dbReference>
<dbReference type="InterPro" id="IPR048764">
    <property type="entry name" value="PylC_N"/>
</dbReference>
<dbReference type="PROSITE" id="PS50975">
    <property type="entry name" value="ATP_GRASP"/>
    <property type="match status" value="1"/>
</dbReference>